<dbReference type="RefSeq" id="WP_130141249.1">
    <property type="nucleotide sequence ID" value="NZ_SGIT01000002.1"/>
</dbReference>
<evidence type="ECO:0000256" key="3">
    <source>
        <dbReference type="ARBA" id="ARBA00023237"/>
    </source>
</evidence>
<gene>
    <name evidence="7" type="ORF">EWE74_09085</name>
</gene>
<evidence type="ECO:0000256" key="2">
    <source>
        <dbReference type="ARBA" id="ARBA00023136"/>
    </source>
</evidence>
<dbReference type="Pfam" id="PF13715">
    <property type="entry name" value="CarbopepD_reg_2"/>
    <property type="match status" value="1"/>
</dbReference>
<dbReference type="InterPro" id="IPR036942">
    <property type="entry name" value="Beta-barrel_TonB_sf"/>
</dbReference>
<feature type="domain" description="TonB-dependent receptor plug" evidence="6">
    <location>
        <begin position="140"/>
        <end position="230"/>
    </location>
</feature>
<keyword evidence="4" id="KW-0798">TonB box</keyword>
<comment type="similarity">
    <text evidence="4">Belongs to the TonB-dependent receptor family.</text>
</comment>
<evidence type="ECO:0000256" key="4">
    <source>
        <dbReference type="RuleBase" id="RU003357"/>
    </source>
</evidence>
<dbReference type="Gene3D" id="2.60.40.1120">
    <property type="entry name" value="Carboxypeptidase-like, regulatory domain"/>
    <property type="match status" value="1"/>
</dbReference>
<dbReference type="Gene3D" id="2.40.170.20">
    <property type="entry name" value="TonB-dependent receptor, beta-barrel domain"/>
    <property type="match status" value="1"/>
</dbReference>
<dbReference type="EMBL" id="SGIT01000002">
    <property type="protein sequence ID" value="RZF59327.1"/>
    <property type="molecule type" value="Genomic_DNA"/>
</dbReference>
<dbReference type="PANTHER" id="PTHR40980">
    <property type="entry name" value="PLUG DOMAIN-CONTAINING PROTEIN"/>
    <property type="match status" value="1"/>
</dbReference>
<reference evidence="7 8" key="1">
    <citation type="submission" date="2019-02" db="EMBL/GenBank/DDBJ databases">
        <authorList>
            <person name="Li Y."/>
        </authorList>
    </citation>
    <scope>NUCLEOTIDE SEQUENCE [LARGE SCALE GENOMIC DNA]</scope>
    <source>
        <strain evidence="7 8">30C10-4-7</strain>
    </source>
</reference>
<keyword evidence="8" id="KW-1185">Reference proteome</keyword>
<evidence type="ECO:0000259" key="6">
    <source>
        <dbReference type="Pfam" id="PF07715"/>
    </source>
</evidence>
<comment type="caution">
    <text evidence="7">The sequence shown here is derived from an EMBL/GenBank/DDBJ whole genome shotgun (WGS) entry which is preliminary data.</text>
</comment>
<comment type="subcellular location">
    <subcellularLocation>
        <location evidence="1 4">Cell outer membrane</location>
    </subcellularLocation>
</comment>
<dbReference type="Gene3D" id="2.170.130.10">
    <property type="entry name" value="TonB-dependent receptor, plug domain"/>
    <property type="match status" value="1"/>
</dbReference>
<dbReference type="InterPro" id="IPR000531">
    <property type="entry name" value="Beta-barrel_TonB"/>
</dbReference>
<keyword evidence="3" id="KW-0998">Cell outer membrane</keyword>
<dbReference type="Proteomes" id="UP000292855">
    <property type="component" value="Unassembled WGS sequence"/>
</dbReference>
<feature type="domain" description="TonB-dependent receptor-like beta-barrel" evidence="5">
    <location>
        <begin position="466"/>
        <end position="869"/>
    </location>
</feature>
<dbReference type="Pfam" id="PF00593">
    <property type="entry name" value="TonB_dep_Rec_b-barrel"/>
    <property type="match status" value="1"/>
</dbReference>
<name>A0A4Q6XS23_9SPHI</name>
<proteinExistence type="inferred from homology"/>
<dbReference type="Pfam" id="PF07715">
    <property type="entry name" value="Plug"/>
    <property type="match status" value="1"/>
</dbReference>
<dbReference type="InterPro" id="IPR012910">
    <property type="entry name" value="Plug_dom"/>
</dbReference>
<dbReference type="SUPFAM" id="SSF49464">
    <property type="entry name" value="Carboxypeptidase regulatory domain-like"/>
    <property type="match status" value="1"/>
</dbReference>
<accession>A0A4Q6XS23</accession>
<dbReference type="InterPro" id="IPR037066">
    <property type="entry name" value="Plug_dom_sf"/>
</dbReference>
<dbReference type="GO" id="GO:0009279">
    <property type="term" value="C:cell outer membrane"/>
    <property type="evidence" value="ECO:0007669"/>
    <property type="project" value="UniProtKB-SubCell"/>
</dbReference>
<dbReference type="SUPFAM" id="SSF56935">
    <property type="entry name" value="Porins"/>
    <property type="match status" value="1"/>
</dbReference>
<sequence length="906" mass="101323">MIKFSYYVALVIFALIISVSTIKAQQFGVKGKVLDIETYQPISGVSIKIANTQYATSTDNAGEFSITLPEKQTEYVLVSTFVGYNTDSTTFNLEQSEWEFIPVALVNANATLDEVVITRRRERASEIVLLEERRLSNLMVEKIGAQELSRKGVSDAEGALTKMSGVTKSASGANVFVRGLGDRYNSTTLNGLALPSEDPLNKNISLDFFGTSFIENISINKTFNPALLGDVGGANIDIVSKEFSGEDFLEIGASSGGNSQAISADDFKKIDGTNWFGSLSERKTPVTDLRQYEFKNSWNTSQIKTPINSSFTLSGGKKFNVGNGSLNLFVMGNMNSEYRYFDGVVRQTNTSGALIANQEMVRSQYNVSKTAMANLKYIFGKHYVAFNSMYIGDQGQDYGQNYGMNIPEEDGDIRLWRRQHVVDNHLLVNQLLSKLELTDNWKLDLGVGYNYVAANEPDRRTTNLLFRDGNYRFYNNANGADNERYYSEILEKGWALKAIATYKFDNPQDLDRKIEFGYNGNLITRDFDVRMFYHNVLGDLTVTNGIDDINSSFNANTLQSNYFELGTNWGRTSFEPNWYKAKKDIHSALAVATYQFSEKFTGILGVRYDKINQDIEYKLQLRSSTVDPSIIDKNYILPSLNLKYALTEKSNLRAAASMSYTLPQFIELAPFQNTFATFRSEGNPDLIPVENTNFDLKWELFPSSGELISVGVFYKSMKNPIARVETINNLMNYVNIGSTAQVAGAEIEIKKNLLRTTTAYGDNVLAAGANVSYLYSDQELKTPAIQFVEERSALQGASPLLVNADVSYLYHGSGWNLTSSLVANYFSDRVFMIGTTSFKNVIEKGVPTLDFVANAAIANKWGVNLRVRNMLNPKINLERETDFNENIVLESYRRGVDASIGVSYKF</sequence>
<keyword evidence="2 4" id="KW-0472">Membrane</keyword>
<evidence type="ECO:0000259" key="5">
    <source>
        <dbReference type="Pfam" id="PF00593"/>
    </source>
</evidence>
<dbReference type="PANTHER" id="PTHR40980:SF5">
    <property type="entry name" value="TONB-DEPENDENT RECEPTOR"/>
    <property type="match status" value="1"/>
</dbReference>
<evidence type="ECO:0000313" key="8">
    <source>
        <dbReference type="Proteomes" id="UP000292855"/>
    </source>
</evidence>
<protein>
    <submittedName>
        <fullName evidence="7">TonB-dependent receptor</fullName>
    </submittedName>
</protein>
<dbReference type="InterPro" id="IPR008969">
    <property type="entry name" value="CarboxyPept-like_regulatory"/>
</dbReference>
<dbReference type="OrthoDB" id="9768470at2"/>
<evidence type="ECO:0000256" key="1">
    <source>
        <dbReference type="ARBA" id="ARBA00004442"/>
    </source>
</evidence>
<dbReference type="AlphaFoldDB" id="A0A4Q6XS23"/>
<organism evidence="7 8">
    <name type="scientific">Sphingobacterium corticibacterium</name>
    <dbReference type="NCBI Taxonomy" id="2484746"/>
    <lineage>
        <taxon>Bacteria</taxon>
        <taxon>Pseudomonadati</taxon>
        <taxon>Bacteroidota</taxon>
        <taxon>Sphingobacteriia</taxon>
        <taxon>Sphingobacteriales</taxon>
        <taxon>Sphingobacteriaceae</taxon>
        <taxon>Sphingobacterium</taxon>
    </lineage>
</organism>
<keyword evidence="7" id="KW-0675">Receptor</keyword>
<evidence type="ECO:0000313" key="7">
    <source>
        <dbReference type="EMBL" id="RZF59327.1"/>
    </source>
</evidence>